<reference evidence="8 9" key="1">
    <citation type="journal article" date="2015" name="Genome Announc.">
        <title>Complete genome sequence of Martelella endophytica YC6887, which has antifungal activity associated with a halophyte.</title>
        <authorList>
            <person name="Khan A."/>
            <person name="Khan H."/>
            <person name="Chung E.J."/>
            <person name="Hossain M.T."/>
            <person name="Chung Y.R."/>
        </authorList>
    </citation>
    <scope>NUCLEOTIDE SEQUENCE [LARGE SCALE GENOMIC DNA]</scope>
    <source>
        <strain evidence="8">YC6887</strain>
    </source>
</reference>
<dbReference type="SUPFAM" id="SSF103481">
    <property type="entry name" value="Multidrug resistance efflux transporter EmrE"/>
    <property type="match status" value="2"/>
</dbReference>
<feature type="transmembrane region" description="Helical" evidence="6">
    <location>
        <begin position="67"/>
        <end position="88"/>
    </location>
</feature>
<evidence type="ECO:0000256" key="1">
    <source>
        <dbReference type="ARBA" id="ARBA00004651"/>
    </source>
</evidence>
<evidence type="ECO:0000256" key="4">
    <source>
        <dbReference type="ARBA" id="ARBA00022989"/>
    </source>
</evidence>
<dbReference type="InterPro" id="IPR000620">
    <property type="entry name" value="EamA_dom"/>
</dbReference>
<organism evidence="8 9">
    <name type="scientific">Martelella endophytica</name>
    <dbReference type="NCBI Taxonomy" id="1486262"/>
    <lineage>
        <taxon>Bacteria</taxon>
        <taxon>Pseudomonadati</taxon>
        <taxon>Pseudomonadota</taxon>
        <taxon>Alphaproteobacteria</taxon>
        <taxon>Hyphomicrobiales</taxon>
        <taxon>Aurantimonadaceae</taxon>
        <taxon>Martelella</taxon>
    </lineage>
</organism>
<keyword evidence="4 6" id="KW-1133">Transmembrane helix</keyword>
<keyword evidence="2" id="KW-1003">Cell membrane</keyword>
<evidence type="ECO:0000256" key="3">
    <source>
        <dbReference type="ARBA" id="ARBA00022692"/>
    </source>
</evidence>
<dbReference type="PANTHER" id="PTHR32322">
    <property type="entry name" value="INNER MEMBRANE TRANSPORTER"/>
    <property type="match status" value="1"/>
</dbReference>
<feature type="transmembrane region" description="Helical" evidence="6">
    <location>
        <begin position="94"/>
        <end position="114"/>
    </location>
</feature>
<feature type="transmembrane region" description="Helical" evidence="6">
    <location>
        <begin position="215"/>
        <end position="235"/>
    </location>
</feature>
<keyword evidence="9" id="KW-1185">Reference proteome</keyword>
<proteinExistence type="predicted"/>
<feature type="transmembrane region" description="Helical" evidence="6">
    <location>
        <begin position="247"/>
        <end position="266"/>
    </location>
</feature>
<accession>A0A0D5LR38</accession>
<feature type="transmembrane region" description="Helical" evidence="6">
    <location>
        <begin position="151"/>
        <end position="170"/>
    </location>
</feature>
<evidence type="ECO:0000259" key="7">
    <source>
        <dbReference type="Pfam" id="PF00892"/>
    </source>
</evidence>
<evidence type="ECO:0000256" key="6">
    <source>
        <dbReference type="SAM" id="Phobius"/>
    </source>
</evidence>
<feature type="transmembrane region" description="Helical" evidence="6">
    <location>
        <begin position="182"/>
        <end position="200"/>
    </location>
</feature>
<feature type="domain" description="EamA" evidence="7">
    <location>
        <begin position="153"/>
        <end position="287"/>
    </location>
</feature>
<dbReference type="GO" id="GO:0005886">
    <property type="term" value="C:plasma membrane"/>
    <property type="evidence" value="ECO:0007669"/>
    <property type="project" value="UniProtKB-SubCell"/>
</dbReference>
<keyword evidence="5 6" id="KW-0472">Membrane</keyword>
<feature type="transmembrane region" description="Helical" evidence="6">
    <location>
        <begin position="121"/>
        <end position="139"/>
    </location>
</feature>
<dbReference type="OrthoDB" id="9806889at2"/>
<evidence type="ECO:0000313" key="9">
    <source>
        <dbReference type="Proteomes" id="UP000032611"/>
    </source>
</evidence>
<feature type="domain" description="EamA" evidence="7">
    <location>
        <begin position="5"/>
        <end position="138"/>
    </location>
</feature>
<protein>
    <submittedName>
        <fullName evidence="8">Membrane protein</fullName>
    </submittedName>
</protein>
<dbReference type="RefSeq" id="WP_045680720.1">
    <property type="nucleotide sequence ID" value="NZ_CP010803.1"/>
</dbReference>
<dbReference type="Pfam" id="PF00892">
    <property type="entry name" value="EamA"/>
    <property type="match status" value="2"/>
</dbReference>
<dbReference type="PATRIC" id="fig|1486262.3.peg.1890"/>
<dbReference type="Proteomes" id="UP000032611">
    <property type="component" value="Chromosome"/>
</dbReference>
<sequence length="296" mass="31714">MRWQAYLLLTITTFLWGGNLTAGKLAVGHVSPMVLNSLRWGIAALVIGLLSLPQVRRDWSTIRSNWLLVFAFGAVGYCAYNAFLYSALKLTSAVNVSIVQAILPLFIVVINFALFRVRSTMLQLVGFLVTLVGVAVVVSQGNLAKLLQLDIHTGDVLSLLAALCYAGYTVALRWKPPLNWRVMVMSFCAGSFVASIPLTIGEAVAGNSILPHDPVGIGVVLYTALFPSLISQAFFIRGVEIIGPNRAGLFINLIPVFGTVLAVLLLDEHFGGFHAVALALAVGGIAIAEFGKPHKA</sequence>
<feature type="transmembrane region" description="Helical" evidence="6">
    <location>
        <begin position="38"/>
        <end position="55"/>
    </location>
</feature>
<dbReference type="InterPro" id="IPR050638">
    <property type="entry name" value="AA-Vitamin_Transporters"/>
</dbReference>
<feature type="transmembrane region" description="Helical" evidence="6">
    <location>
        <begin position="272"/>
        <end position="291"/>
    </location>
</feature>
<dbReference type="HOGENOM" id="CLU_033863_4_4_5"/>
<dbReference type="PANTHER" id="PTHR32322:SF18">
    <property type="entry name" value="S-ADENOSYLMETHIONINE_S-ADENOSYLHOMOCYSTEINE TRANSPORTER"/>
    <property type="match status" value="1"/>
</dbReference>
<name>A0A0D5LR38_MAREN</name>
<comment type="subcellular location">
    <subcellularLocation>
        <location evidence="1">Cell membrane</location>
        <topology evidence="1">Multi-pass membrane protein</topology>
    </subcellularLocation>
</comment>
<dbReference type="AlphaFoldDB" id="A0A0D5LR38"/>
<evidence type="ECO:0000313" key="8">
    <source>
        <dbReference type="EMBL" id="AJY45813.1"/>
    </source>
</evidence>
<gene>
    <name evidence="8" type="ORF">TM49_09135</name>
</gene>
<evidence type="ECO:0000256" key="2">
    <source>
        <dbReference type="ARBA" id="ARBA00022475"/>
    </source>
</evidence>
<dbReference type="EMBL" id="CP010803">
    <property type="protein sequence ID" value="AJY45813.1"/>
    <property type="molecule type" value="Genomic_DNA"/>
</dbReference>
<dbReference type="KEGG" id="mey:TM49_09135"/>
<evidence type="ECO:0000256" key="5">
    <source>
        <dbReference type="ARBA" id="ARBA00023136"/>
    </source>
</evidence>
<dbReference type="InterPro" id="IPR037185">
    <property type="entry name" value="EmrE-like"/>
</dbReference>
<keyword evidence="3 6" id="KW-0812">Transmembrane</keyword>